<sequence>MFNHAQLDYNNCTNATNACRTMGTIVLQTKLRHPANQPHLAFNLRSDTSNRRYPAKLPTNGNHLRWFTTVVTISQFCPLLAPTGAAMVHHSCSHPADLPSIGETRRELDLDSLKASATSPSRLQSACMMFSQQLSGTDLLGSAYQQCGTA</sequence>
<accession>A0A9P0H409</accession>
<keyword evidence="2" id="KW-1185">Reference proteome</keyword>
<gene>
    <name evidence="1" type="ORF">NEZAVI_LOCUS3425</name>
</gene>
<organism evidence="1 2">
    <name type="scientific">Nezara viridula</name>
    <name type="common">Southern green stink bug</name>
    <name type="synonym">Cimex viridulus</name>
    <dbReference type="NCBI Taxonomy" id="85310"/>
    <lineage>
        <taxon>Eukaryota</taxon>
        <taxon>Metazoa</taxon>
        <taxon>Ecdysozoa</taxon>
        <taxon>Arthropoda</taxon>
        <taxon>Hexapoda</taxon>
        <taxon>Insecta</taxon>
        <taxon>Pterygota</taxon>
        <taxon>Neoptera</taxon>
        <taxon>Paraneoptera</taxon>
        <taxon>Hemiptera</taxon>
        <taxon>Heteroptera</taxon>
        <taxon>Panheteroptera</taxon>
        <taxon>Pentatomomorpha</taxon>
        <taxon>Pentatomoidea</taxon>
        <taxon>Pentatomidae</taxon>
        <taxon>Pentatominae</taxon>
        <taxon>Nezara</taxon>
    </lineage>
</organism>
<evidence type="ECO:0000313" key="2">
    <source>
        <dbReference type="Proteomes" id="UP001152798"/>
    </source>
</evidence>
<dbReference type="AlphaFoldDB" id="A0A9P0H409"/>
<protein>
    <submittedName>
        <fullName evidence="1">Uncharacterized protein</fullName>
    </submittedName>
</protein>
<dbReference type="Proteomes" id="UP001152798">
    <property type="component" value="Chromosome 2"/>
</dbReference>
<dbReference type="EMBL" id="OV725078">
    <property type="protein sequence ID" value="CAH1392642.1"/>
    <property type="molecule type" value="Genomic_DNA"/>
</dbReference>
<proteinExistence type="predicted"/>
<evidence type="ECO:0000313" key="1">
    <source>
        <dbReference type="EMBL" id="CAH1392642.1"/>
    </source>
</evidence>
<reference evidence="1" key="1">
    <citation type="submission" date="2022-01" db="EMBL/GenBank/DDBJ databases">
        <authorList>
            <person name="King R."/>
        </authorList>
    </citation>
    <scope>NUCLEOTIDE SEQUENCE</scope>
</reference>
<name>A0A9P0H409_NEZVI</name>